<dbReference type="NCBIfam" id="TIGR03252">
    <property type="entry name" value="HhH-GPD-type base excision DNA repair protein"/>
    <property type="match status" value="1"/>
</dbReference>
<organism evidence="1 2">
    <name type="scientific">Kribbella rubisoli</name>
    <dbReference type="NCBI Taxonomy" id="3075929"/>
    <lineage>
        <taxon>Bacteria</taxon>
        <taxon>Bacillati</taxon>
        <taxon>Actinomycetota</taxon>
        <taxon>Actinomycetes</taxon>
        <taxon>Propionibacteriales</taxon>
        <taxon>Kribbellaceae</taxon>
        <taxon>Kribbella</taxon>
    </lineage>
</organism>
<reference evidence="1 2" key="1">
    <citation type="journal article" date="2015" name="Stand. Genomic Sci.">
        <title>Genomic Encyclopedia of Bacterial and Archaeal Type Strains, Phase III: the genomes of soil and plant-associated and newly described type strains.</title>
        <authorList>
            <person name="Whitman W.B."/>
            <person name="Woyke T."/>
            <person name="Klenk H.P."/>
            <person name="Zhou Y."/>
            <person name="Lilburn T.G."/>
            <person name="Beck B.J."/>
            <person name="De Vos P."/>
            <person name="Vandamme P."/>
            <person name="Eisen J.A."/>
            <person name="Garrity G."/>
            <person name="Hugenholtz P."/>
            <person name="Kyrpides N.C."/>
        </authorList>
    </citation>
    <scope>NUCLEOTIDE SEQUENCE [LARGE SCALE GENOMIC DNA]</scope>
    <source>
        <strain evidence="1 2">VKM Ac-2540</strain>
    </source>
</reference>
<dbReference type="InterPro" id="IPR011257">
    <property type="entry name" value="DNA_glycosylase"/>
</dbReference>
<dbReference type="GO" id="GO:0006281">
    <property type="term" value="P:DNA repair"/>
    <property type="evidence" value="ECO:0007669"/>
    <property type="project" value="InterPro"/>
</dbReference>
<dbReference type="EMBL" id="SHKR01000016">
    <property type="protein sequence ID" value="RZU10335.1"/>
    <property type="molecule type" value="Genomic_DNA"/>
</dbReference>
<evidence type="ECO:0000313" key="1">
    <source>
        <dbReference type="EMBL" id="RZU10335.1"/>
    </source>
</evidence>
<evidence type="ECO:0000313" key="2">
    <source>
        <dbReference type="Proteomes" id="UP000292027"/>
    </source>
</evidence>
<sequence>MTSTRSRKLCLAQQPDADEMLSRDPFALLVGMLLDQQIPMERAFAGPVAISKRMLGPFDPATVAHYDPDAFVEVVAGPPAVHRFPTAMAARIQTLAKHLDEQYGGNASSLWSDVKSGDDLLARLSALPGFGAQKAKIFVALLGKQLKVRPRGWREASEPYGEDGAFKSVADVIDVASLVRVRQFKQEQQVVRQRVVARPLRQTRNG</sequence>
<protein>
    <submittedName>
        <fullName evidence="1">HhH-GPD family protein</fullName>
    </submittedName>
</protein>
<gene>
    <name evidence="1" type="ORF">EV645_6797</name>
</gene>
<proteinExistence type="predicted"/>
<name>A0A4Q7WLE0_9ACTN</name>
<dbReference type="Gene3D" id="1.10.340.30">
    <property type="entry name" value="Hypothetical protein, domain 2"/>
    <property type="match status" value="1"/>
</dbReference>
<dbReference type="OrthoDB" id="1492580at2"/>
<accession>A0A4Q7WLE0</accession>
<dbReference type="GO" id="GO:0003824">
    <property type="term" value="F:catalytic activity"/>
    <property type="evidence" value="ECO:0007669"/>
    <property type="project" value="InterPro"/>
</dbReference>
<dbReference type="InterPro" id="IPR017658">
    <property type="entry name" value="HhH-GPD_base_excis"/>
</dbReference>
<keyword evidence="2" id="KW-1185">Reference proteome</keyword>
<dbReference type="Proteomes" id="UP000292027">
    <property type="component" value="Unassembled WGS sequence"/>
</dbReference>
<dbReference type="RefSeq" id="WP_130448107.1">
    <property type="nucleotide sequence ID" value="NZ_SHKR01000016.1"/>
</dbReference>
<dbReference type="SUPFAM" id="SSF48150">
    <property type="entry name" value="DNA-glycosylase"/>
    <property type="match status" value="1"/>
</dbReference>
<dbReference type="AlphaFoldDB" id="A0A4Q7WLE0"/>
<comment type="caution">
    <text evidence="1">The sequence shown here is derived from an EMBL/GenBank/DDBJ whole genome shotgun (WGS) entry which is preliminary data.</text>
</comment>